<evidence type="ECO:0000313" key="3">
    <source>
        <dbReference type="Proteomes" id="UP000004217"/>
    </source>
</evidence>
<dbReference type="Pfam" id="PF07690">
    <property type="entry name" value="MFS_1"/>
    <property type="match status" value="1"/>
</dbReference>
<dbReference type="AlphaFoldDB" id="G2GAS7"/>
<keyword evidence="3" id="KW-1185">Reference proteome</keyword>
<organism evidence="2 3">
    <name type="scientific">Streptomyces zinciresistens K42</name>
    <dbReference type="NCBI Taxonomy" id="700597"/>
    <lineage>
        <taxon>Bacteria</taxon>
        <taxon>Bacillati</taxon>
        <taxon>Actinomycetota</taxon>
        <taxon>Actinomycetes</taxon>
        <taxon>Kitasatosporales</taxon>
        <taxon>Streptomycetaceae</taxon>
        <taxon>Streptomyces</taxon>
    </lineage>
</organism>
<dbReference type="Gene3D" id="1.20.1250.20">
    <property type="entry name" value="MFS general substrate transporter like domains"/>
    <property type="match status" value="1"/>
</dbReference>
<feature type="transmembrane region" description="Helical" evidence="1">
    <location>
        <begin position="77"/>
        <end position="94"/>
    </location>
</feature>
<comment type="caution">
    <text evidence="2">The sequence shown here is derived from an EMBL/GenBank/DDBJ whole genome shotgun (WGS) entry which is preliminary data.</text>
</comment>
<dbReference type="Proteomes" id="UP000004217">
    <property type="component" value="Unassembled WGS sequence"/>
</dbReference>
<name>G2GAS7_9ACTN</name>
<dbReference type="InterPro" id="IPR036259">
    <property type="entry name" value="MFS_trans_sf"/>
</dbReference>
<protein>
    <submittedName>
        <fullName evidence="2">Transmembrane transport protein</fullName>
    </submittedName>
</protein>
<dbReference type="PATRIC" id="fig|700597.3.peg.2544"/>
<keyword evidence="1" id="KW-0472">Membrane</keyword>
<evidence type="ECO:0000256" key="1">
    <source>
        <dbReference type="SAM" id="Phobius"/>
    </source>
</evidence>
<dbReference type="EMBL" id="AGBF01000031">
    <property type="protein sequence ID" value="EGX59412.1"/>
    <property type="molecule type" value="Genomic_DNA"/>
</dbReference>
<reference evidence="2 3" key="1">
    <citation type="submission" date="2011-08" db="EMBL/GenBank/DDBJ databases">
        <authorList>
            <person name="Lin Y."/>
            <person name="Hao X."/>
            <person name="Johnstone L."/>
            <person name="Miller S.J."/>
            <person name="Wei G."/>
            <person name="Rensing C."/>
        </authorList>
    </citation>
    <scope>NUCLEOTIDE SEQUENCE [LARGE SCALE GENOMIC DNA]</scope>
    <source>
        <strain evidence="2 3">K42</strain>
    </source>
</reference>
<proteinExistence type="predicted"/>
<feature type="transmembrane region" description="Helical" evidence="1">
    <location>
        <begin position="12"/>
        <end position="34"/>
    </location>
</feature>
<dbReference type="GO" id="GO:0022857">
    <property type="term" value="F:transmembrane transporter activity"/>
    <property type="evidence" value="ECO:0007669"/>
    <property type="project" value="InterPro"/>
</dbReference>
<keyword evidence="1" id="KW-1133">Transmembrane helix</keyword>
<evidence type="ECO:0000313" key="2">
    <source>
        <dbReference type="EMBL" id="EGX59412.1"/>
    </source>
</evidence>
<sequence length="109" mass="11087">MIWAGDLGSERLFLFFAFLCGFGGGACHPLFAALTPDCFGENHDATNYGLVCSGKLISGLFGGGLGSTVVVARGYDGAWALAGGVSILAAAFALPPRRPGRAARPVPAV</sequence>
<dbReference type="SUPFAM" id="SSF103473">
    <property type="entry name" value="MFS general substrate transporter"/>
    <property type="match status" value="1"/>
</dbReference>
<keyword evidence="1 2" id="KW-0812">Transmembrane</keyword>
<accession>G2GAS7</accession>
<gene>
    <name evidence="2" type="ORF">SZN_12973</name>
</gene>
<dbReference type="InterPro" id="IPR011701">
    <property type="entry name" value="MFS"/>
</dbReference>